<dbReference type="Proteomes" id="UP001609376">
    <property type="component" value="Unassembled WGS sequence"/>
</dbReference>
<name>A0ABW7LQ36_9RHOB</name>
<dbReference type="SUPFAM" id="SSF100950">
    <property type="entry name" value="NagB/RpiA/CoA transferase-like"/>
    <property type="match status" value="1"/>
</dbReference>
<evidence type="ECO:0000313" key="2">
    <source>
        <dbReference type="EMBL" id="MFH5776441.1"/>
    </source>
</evidence>
<evidence type="ECO:0000259" key="1">
    <source>
        <dbReference type="PROSITE" id="PS51071"/>
    </source>
</evidence>
<dbReference type="InterPro" id="IPR037171">
    <property type="entry name" value="NagB/RpiA_transferase-like"/>
</dbReference>
<dbReference type="Gene3D" id="3.40.50.1360">
    <property type="match status" value="1"/>
</dbReference>
<dbReference type="InterPro" id="IPR014036">
    <property type="entry name" value="DeoR-like_C"/>
</dbReference>
<dbReference type="InterPro" id="IPR009057">
    <property type="entry name" value="Homeodomain-like_sf"/>
</dbReference>
<keyword evidence="2" id="KW-0238">DNA-binding</keyword>
<reference evidence="2 3" key="1">
    <citation type="submission" date="2024-10" db="EMBL/GenBank/DDBJ databases">
        <title>Paracoccus drimophilus sp. nov., a novel bacterium from corn roots in Hunan.</title>
        <authorList>
            <person name="Li X."/>
        </authorList>
    </citation>
    <scope>NUCLEOTIDE SEQUENCE [LARGE SCALE GENOMIC DNA]</scope>
    <source>
        <strain evidence="2 3">NGMCC 1.201697</strain>
    </source>
</reference>
<dbReference type="SMART" id="SM01134">
    <property type="entry name" value="DeoRC"/>
    <property type="match status" value="1"/>
</dbReference>
<dbReference type="Pfam" id="PF01418">
    <property type="entry name" value="HTH_6"/>
    <property type="match status" value="1"/>
</dbReference>
<keyword evidence="3" id="KW-1185">Reference proteome</keyword>
<dbReference type="InterPro" id="IPR036388">
    <property type="entry name" value="WH-like_DNA-bd_sf"/>
</dbReference>
<proteinExistence type="predicted"/>
<sequence length="309" mass="32889">MDTTVYHGGVRAGMQQTQDDKPLHGAALWAAVLAARDSMPAKLRAIAAFVAEDPSDFIRMTSREICGRLGTSEPTLIRFCRSLGFAGLAEFRIELALALAAQSAATAVHPLADDRRLANPDAKRRIATTAMELLRDDHAILIDNGSTVEIVAELLGQSDAHPAMTIMTSGLVVAQHALRNGRHRVMLTGGVIRSSTGSLTGRLAEGSLNGMNFDTFVMGADSIDPEGGLSTYSEDEAHVTRAMVEAATRVIVLADHTKFRGSRLHRICGLARVAILVTDRMPAEPICAALEGAGVRLIVAGDSAQNSRE</sequence>
<dbReference type="RefSeq" id="WP_395135453.1">
    <property type="nucleotide sequence ID" value="NZ_JBIMPR010000017.1"/>
</dbReference>
<evidence type="ECO:0000313" key="3">
    <source>
        <dbReference type="Proteomes" id="UP001609376"/>
    </source>
</evidence>
<gene>
    <name evidence="2" type="ORF">ACHFJ0_19545</name>
</gene>
<comment type="caution">
    <text evidence="2">The sequence shown here is derived from an EMBL/GenBank/DDBJ whole genome shotgun (WGS) entry which is preliminary data.</text>
</comment>
<dbReference type="Gene3D" id="1.10.10.10">
    <property type="entry name" value="Winged helix-like DNA-binding domain superfamily/Winged helix DNA-binding domain"/>
    <property type="match status" value="1"/>
</dbReference>
<protein>
    <submittedName>
        <fullName evidence="2">DeoR/GlpR family DNA-binding transcription regulator</fullName>
    </submittedName>
</protein>
<dbReference type="InterPro" id="IPR000281">
    <property type="entry name" value="HTH_RpiR"/>
</dbReference>
<dbReference type="PANTHER" id="PTHR30363:SF44">
    <property type="entry name" value="AGA OPERON TRANSCRIPTIONAL REPRESSOR-RELATED"/>
    <property type="match status" value="1"/>
</dbReference>
<dbReference type="PROSITE" id="PS51071">
    <property type="entry name" value="HTH_RPIR"/>
    <property type="match status" value="1"/>
</dbReference>
<dbReference type="SUPFAM" id="SSF46689">
    <property type="entry name" value="Homeodomain-like"/>
    <property type="match status" value="1"/>
</dbReference>
<dbReference type="PANTHER" id="PTHR30363">
    <property type="entry name" value="HTH-TYPE TRANSCRIPTIONAL REGULATOR SRLR-RELATED"/>
    <property type="match status" value="1"/>
</dbReference>
<dbReference type="EMBL" id="JBIMPR010000017">
    <property type="protein sequence ID" value="MFH5776441.1"/>
    <property type="molecule type" value="Genomic_DNA"/>
</dbReference>
<accession>A0ABW7LQ36</accession>
<dbReference type="GO" id="GO:0003677">
    <property type="term" value="F:DNA binding"/>
    <property type="evidence" value="ECO:0007669"/>
    <property type="project" value="UniProtKB-KW"/>
</dbReference>
<organism evidence="2 3">
    <name type="scientific">Paracoccus broussonetiae subsp. drimophilus</name>
    <dbReference type="NCBI Taxonomy" id="3373869"/>
    <lineage>
        <taxon>Bacteria</taxon>
        <taxon>Pseudomonadati</taxon>
        <taxon>Pseudomonadota</taxon>
        <taxon>Alphaproteobacteria</taxon>
        <taxon>Rhodobacterales</taxon>
        <taxon>Paracoccaceae</taxon>
        <taxon>Paracoccus</taxon>
        <taxon>Paracoccus broussonetiae</taxon>
    </lineage>
</organism>
<feature type="domain" description="HTH rpiR-type" evidence="1">
    <location>
        <begin position="26"/>
        <end position="102"/>
    </location>
</feature>
<dbReference type="Pfam" id="PF00455">
    <property type="entry name" value="DeoRC"/>
    <property type="match status" value="1"/>
</dbReference>
<dbReference type="InterPro" id="IPR050313">
    <property type="entry name" value="Carb_Metab_HTH_regulators"/>
</dbReference>